<name>A0ABR2M9S2_9ASPA</name>
<dbReference type="EMBL" id="JBBWWR010000010">
    <property type="protein sequence ID" value="KAK8960914.1"/>
    <property type="molecule type" value="Genomic_DNA"/>
</dbReference>
<organism evidence="1 2">
    <name type="scientific">Platanthera guangdongensis</name>
    <dbReference type="NCBI Taxonomy" id="2320717"/>
    <lineage>
        <taxon>Eukaryota</taxon>
        <taxon>Viridiplantae</taxon>
        <taxon>Streptophyta</taxon>
        <taxon>Embryophyta</taxon>
        <taxon>Tracheophyta</taxon>
        <taxon>Spermatophyta</taxon>
        <taxon>Magnoliopsida</taxon>
        <taxon>Liliopsida</taxon>
        <taxon>Asparagales</taxon>
        <taxon>Orchidaceae</taxon>
        <taxon>Orchidoideae</taxon>
        <taxon>Orchideae</taxon>
        <taxon>Orchidinae</taxon>
        <taxon>Platanthera</taxon>
    </lineage>
</organism>
<protein>
    <submittedName>
        <fullName evidence="1">Uncharacterized protein</fullName>
    </submittedName>
</protein>
<evidence type="ECO:0000313" key="1">
    <source>
        <dbReference type="EMBL" id="KAK8960914.1"/>
    </source>
</evidence>
<dbReference type="SUPFAM" id="SSF50630">
    <property type="entry name" value="Acid proteases"/>
    <property type="match status" value="1"/>
</dbReference>
<comment type="caution">
    <text evidence="1">The sequence shown here is derived from an EMBL/GenBank/DDBJ whole genome shotgun (WGS) entry which is preliminary data.</text>
</comment>
<accession>A0ABR2M9S2</accession>
<gene>
    <name evidence="1" type="ORF">KSP40_PGU003783</name>
</gene>
<keyword evidence="2" id="KW-1185">Reference proteome</keyword>
<reference evidence="1 2" key="1">
    <citation type="journal article" date="2022" name="Nat. Plants">
        <title>Genomes of leafy and leafless Platanthera orchids illuminate the evolution of mycoheterotrophy.</title>
        <authorList>
            <person name="Li M.H."/>
            <person name="Liu K.W."/>
            <person name="Li Z."/>
            <person name="Lu H.C."/>
            <person name="Ye Q.L."/>
            <person name="Zhang D."/>
            <person name="Wang J.Y."/>
            <person name="Li Y.F."/>
            <person name="Zhong Z.M."/>
            <person name="Liu X."/>
            <person name="Yu X."/>
            <person name="Liu D.K."/>
            <person name="Tu X.D."/>
            <person name="Liu B."/>
            <person name="Hao Y."/>
            <person name="Liao X.Y."/>
            <person name="Jiang Y.T."/>
            <person name="Sun W.H."/>
            <person name="Chen J."/>
            <person name="Chen Y.Q."/>
            <person name="Ai Y."/>
            <person name="Zhai J.W."/>
            <person name="Wu S.S."/>
            <person name="Zhou Z."/>
            <person name="Hsiao Y.Y."/>
            <person name="Wu W.L."/>
            <person name="Chen Y.Y."/>
            <person name="Lin Y.F."/>
            <person name="Hsu J.L."/>
            <person name="Li C.Y."/>
            <person name="Wang Z.W."/>
            <person name="Zhao X."/>
            <person name="Zhong W.Y."/>
            <person name="Ma X.K."/>
            <person name="Ma L."/>
            <person name="Huang J."/>
            <person name="Chen G.Z."/>
            <person name="Huang M.Z."/>
            <person name="Huang L."/>
            <person name="Peng D.H."/>
            <person name="Luo Y.B."/>
            <person name="Zou S.Q."/>
            <person name="Chen S.P."/>
            <person name="Lan S."/>
            <person name="Tsai W.C."/>
            <person name="Van de Peer Y."/>
            <person name="Liu Z.J."/>
        </authorList>
    </citation>
    <scope>NUCLEOTIDE SEQUENCE [LARGE SCALE GENOMIC DNA]</scope>
    <source>
        <strain evidence="1">Lor288</strain>
    </source>
</reference>
<proteinExistence type="predicted"/>
<dbReference type="InterPro" id="IPR021109">
    <property type="entry name" value="Peptidase_aspartic_dom_sf"/>
</dbReference>
<dbReference type="Proteomes" id="UP001412067">
    <property type="component" value="Unassembled WGS sequence"/>
</dbReference>
<sequence>MVVDSGTMFTMLPSDMHHRLTMAFRRRAPTLRLHFAGNASLWLPTRNYFFGFESEGECVVCLMLMSIGC</sequence>
<dbReference type="Gene3D" id="2.40.70.10">
    <property type="entry name" value="Acid Proteases"/>
    <property type="match status" value="1"/>
</dbReference>
<evidence type="ECO:0000313" key="2">
    <source>
        <dbReference type="Proteomes" id="UP001412067"/>
    </source>
</evidence>